<gene>
    <name evidence="5" type="ORF">ME5_00031</name>
</gene>
<dbReference type="RefSeq" id="WP_008037265.1">
    <property type="nucleotide sequence ID" value="NZ_JH725147.1"/>
</dbReference>
<dbReference type="SUPFAM" id="SSF51306">
    <property type="entry name" value="LexA/Signal peptidase"/>
    <property type="match status" value="1"/>
</dbReference>
<dbReference type="CDD" id="cd06529">
    <property type="entry name" value="S24_LexA-like"/>
    <property type="match status" value="1"/>
</dbReference>
<dbReference type="PANTHER" id="PTHR40661">
    <property type="match status" value="1"/>
</dbReference>
<keyword evidence="2" id="KW-0238">DNA-binding</keyword>
<dbReference type="PANTHER" id="PTHR40661:SF3">
    <property type="entry name" value="FELS-1 PROPHAGE TRANSCRIPTIONAL REGULATOR"/>
    <property type="match status" value="1"/>
</dbReference>
<organism evidence="5 6">
    <name type="scientific">Bartonella tamiae Th239</name>
    <dbReference type="NCBI Taxonomy" id="1094558"/>
    <lineage>
        <taxon>Bacteria</taxon>
        <taxon>Pseudomonadati</taxon>
        <taxon>Pseudomonadota</taxon>
        <taxon>Alphaproteobacteria</taxon>
        <taxon>Hyphomicrobiales</taxon>
        <taxon>Bartonellaceae</taxon>
        <taxon>Bartonella</taxon>
    </lineage>
</organism>
<dbReference type="InterPro" id="IPR036286">
    <property type="entry name" value="LexA/Signal_pep-like_sf"/>
</dbReference>
<dbReference type="SUPFAM" id="SSF47413">
    <property type="entry name" value="lambda repressor-like DNA-binding domains"/>
    <property type="match status" value="1"/>
</dbReference>
<dbReference type="GO" id="GO:0003677">
    <property type="term" value="F:DNA binding"/>
    <property type="evidence" value="ECO:0007669"/>
    <property type="project" value="UniProtKB-KW"/>
</dbReference>
<dbReference type="Gene3D" id="2.10.109.10">
    <property type="entry name" value="Umud Fragment, subunit A"/>
    <property type="match status" value="1"/>
</dbReference>
<evidence type="ECO:0000259" key="4">
    <source>
        <dbReference type="PROSITE" id="PS50943"/>
    </source>
</evidence>
<dbReference type="EMBL" id="AIMB01000001">
    <property type="protein sequence ID" value="EJF91652.1"/>
    <property type="molecule type" value="Genomic_DNA"/>
</dbReference>
<dbReference type="Gene3D" id="1.10.260.40">
    <property type="entry name" value="lambda repressor-like DNA-binding domains"/>
    <property type="match status" value="1"/>
</dbReference>
<evidence type="ECO:0000313" key="6">
    <source>
        <dbReference type="Proteomes" id="UP000008952"/>
    </source>
</evidence>
<dbReference type="AlphaFoldDB" id="J1K2E1"/>
<protein>
    <recommendedName>
        <fullName evidence="4">HTH cro/C1-type domain-containing protein</fullName>
    </recommendedName>
</protein>
<dbReference type="InterPro" id="IPR010982">
    <property type="entry name" value="Lambda_DNA-bd_dom_sf"/>
</dbReference>
<comment type="caution">
    <text evidence="5">The sequence shown here is derived from an EMBL/GenBank/DDBJ whole genome shotgun (WGS) entry which is preliminary data.</text>
</comment>
<dbReference type="OrthoDB" id="528805at2"/>
<dbReference type="eggNOG" id="COG2932">
    <property type="taxonomic scope" value="Bacteria"/>
</dbReference>
<dbReference type="InterPro" id="IPR039418">
    <property type="entry name" value="LexA-like"/>
</dbReference>
<evidence type="ECO:0000256" key="2">
    <source>
        <dbReference type="ARBA" id="ARBA00023125"/>
    </source>
</evidence>
<evidence type="ECO:0000313" key="5">
    <source>
        <dbReference type="EMBL" id="EJF91652.1"/>
    </source>
</evidence>
<dbReference type="PATRIC" id="fig|1094558.3.peg.32"/>
<dbReference type="HOGENOM" id="CLU_066192_1_2_5"/>
<dbReference type="SMART" id="SM00530">
    <property type="entry name" value="HTH_XRE"/>
    <property type="match status" value="1"/>
</dbReference>
<sequence>MDNLKNIIKTRLNELEISPIEAAIKVGLERGYIRDYLEDRKKTFRQDKLPLLAKALELNVSDLLVGGLNKLPQSNARIIGSVDFDQTKKIPVYGQAVGGIDGEFVLNGNRLYDILCPPQLQAVAGSYGVVVSGDSMSPRYFDGEVVYVDPTRRTKKGDFVVAQVMIDENSPPHAFVKRFCKHNANELVLEQFNPQKELIFPHERVVSVHYIVMSGDAI</sequence>
<evidence type="ECO:0000256" key="3">
    <source>
        <dbReference type="ARBA" id="ARBA00023163"/>
    </source>
</evidence>
<dbReference type="Pfam" id="PF00717">
    <property type="entry name" value="Peptidase_S24"/>
    <property type="match status" value="1"/>
</dbReference>
<dbReference type="InterPro" id="IPR001387">
    <property type="entry name" value="Cro/C1-type_HTH"/>
</dbReference>
<name>J1K2E1_9HYPH</name>
<keyword evidence="3" id="KW-0804">Transcription</keyword>
<proteinExistence type="predicted"/>
<keyword evidence="1" id="KW-0805">Transcription regulation</keyword>
<accession>J1K2E1</accession>
<dbReference type="InterPro" id="IPR015927">
    <property type="entry name" value="Peptidase_S24_S26A/B/C"/>
</dbReference>
<feature type="domain" description="HTH cro/C1-type" evidence="4">
    <location>
        <begin position="8"/>
        <end position="63"/>
    </location>
</feature>
<dbReference type="Proteomes" id="UP000008952">
    <property type="component" value="Unassembled WGS sequence"/>
</dbReference>
<evidence type="ECO:0000256" key="1">
    <source>
        <dbReference type="ARBA" id="ARBA00023015"/>
    </source>
</evidence>
<keyword evidence="6" id="KW-1185">Reference proteome</keyword>
<dbReference type="STRING" id="1094558.ME5_00031"/>
<dbReference type="PROSITE" id="PS50943">
    <property type="entry name" value="HTH_CROC1"/>
    <property type="match status" value="1"/>
</dbReference>
<reference evidence="5 6" key="1">
    <citation type="submission" date="2012-03" db="EMBL/GenBank/DDBJ databases">
        <title>The Genome Sequence of Bartonella tamiae Th239.</title>
        <authorList>
            <consortium name="The Broad Institute Genome Sequencing Platform"/>
            <consortium name="The Broad Institute Genome Sequencing Center for Infectious Disease"/>
            <person name="Feldgarden M."/>
            <person name="Kirby J."/>
            <person name="Kosoy M."/>
            <person name="Birtles R."/>
            <person name="Probert W.S."/>
            <person name="Chiaraviglio L."/>
            <person name="Young S.K."/>
            <person name="Zeng Q."/>
            <person name="Gargeya S."/>
            <person name="Fitzgerald M."/>
            <person name="Haas B."/>
            <person name="Abouelleil A."/>
            <person name="Alvarado L."/>
            <person name="Arachchi H.M."/>
            <person name="Berlin A."/>
            <person name="Chapman S.B."/>
            <person name="Gearin G."/>
            <person name="Goldberg J."/>
            <person name="Griggs A."/>
            <person name="Gujja S."/>
            <person name="Hansen M."/>
            <person name="Heiman D."/>
            <person name="Howarth C."/>
            <person name="Larimer J."/>
            <person name="Lui A."/>
            <person name="MacDonald P.J.P."/>
            <person name="McCowen C."/>
            <person name="Montmayeur A."/>
            <person name="Murphy C."/>
            <person name="Neiman D."/>
            <person name="Pearson M."/>
            <person name="Priest M."/>
            <person name="Roberts A."/>
            <person name="Saif S."/>
            <person name="Shea T."/>
            <person name="Sisk P."/>
            <person name="Stolte C."/>
            <person name="Sykes S."/>
            <person name="Wortman J."/>
            <person name="Nusbaum C."/>
            <person name="Birren B."/>
        </authorList>
    </citation>
    <scope>NUCLEOTIDE SEQUENCE [LARGE SCALE GENOMIC DNA]</scope>
    <source>
        <strain evidence="5 6">Th239</strain>
    </source>
</reference>